<accession>A0A9N8ZXU6</accession>
<dbReference type="Gene3D" id="3.40.1310.20">
    <property type="match status" value="1"/>
</dbReference>
<evidence type="ECO:0000313" key="1">
    <source>
        <dbReference type="EMBL" id="CAG8510952.1"/>
    </source>
</evidence>
<name>A0A9N8ZXU6_9GLOM</name>
<dbReference type="EMBL" id="CAJVPK010000442">
    <property type="protein sequence ID" value="CAG8510952.1"/>
    <property type="molecule type" value="Genomic_DNA"/>
</dbReference>
<sequence length="214" mass="24265">MRESTPHLHVYLALSTKFDKGSAHCLDLDDVGTKRRVKYEGVKDPSAIIEYCRKGGSHIKFEPDIVVRRSNRNILADTSTGEQVLEISKGNTQSFYSVVIDVKGISSLKEVPAGVENIGCICVILWKWRLVTRIYVMVFLKVKMYAIENSNLRTIIAPREVEDALYFVVSRRDVSFLQNGTYLTSVMLLSDYETIDTKLGPRRGYDGIRRPPDT</sequence>
<gene>
    <name evidence="1" type="ORF">DEBURN_LOCUS5173</name>
</gene>
<dbReference type="Proteomes" id="UP000789706">
    <property type="component" value="Unassembled WGS sequence"/>
</dbReference>
<reference evidence="1" key="1">
    <citation type="submission" date="2021-06" db="EMBL/GenBank/DDBJ databases">
        <authorList>
            <person name="Kallberg Y."/>
            <person name="Tangrot J."/>
            <person name="Rosling A."/>
        </authorList>
    </citation>
    <scope>NUCLEOTIDE SEQUENCE</scope>
    <source>
        <strain evidence="1">AZ414A</strain>
    </source>
</reference>
<protein>
    <submittedName>
        <fullName evidence="1">3228_t:CDS:1</fullName>
    </submittedName>
</protein>
<dbReference type="OrthoDB" id="2977716at2759"/>
<keyword evidence="2" id="KW-1185">Reference proteome</keyword>
<evidence type="ECO:0000313" key="2">
    <source>
        <dbReference type="Proteomes" id="UP000789706"/>
    </source>
</evidence>
<dbReference type="AlphaFoldDB" id="A0A9N8ZXU6"/>
<comment type="caution">
    <text evidence="1">The sequence shown here is derived from an EMBL/GenBank/DDBJ whole genome shotgun (WGS) entry which is preliminary data.</text>
</comment>
<proteinExistence type="predicted"/>
<organism evidence="1 2">
    <name type="scientific">Diversispora eburnea</name>
    <dbReference type="NCBI Taxonomy" id="1213867"/>
    <lineage>
        <taxon>Eukaryota</taxon>
        <taxon>Fungi</taxon>
        <taxon>Fungi incertae sedis</taxon>
        <taxon>Mucoromycota</taxon>
        <taxon>Glomeromycotina</taxon>
        <taxon>Glomeromycetes</taxon>
        <taxon>Diversisporales</taxon>
        <taxon>Diversisporaceae</taxon>
        <taxon>Diversispora</taxon>
    </lineage>
</organism>